<feature type="region of interest" description="Disordered" evidence="1">
    <location>
        <begin position="402"/>
        <end position="450"/>
    </location>
</feature>
<dbReference type="AlphaFoldDB" id="A0A6G1HUE3"/>
<dbReference type="Proteomes" id="UP000799640">
    <property type="component" value="Unassembled WGS sequence"/>
</dbReference>
<feature type="compositionally biased region" description="Basic residues" evidence="1">
    <location>
        <begin position="127"/>
        <end position="202"/>
    </location>
</feature>
<reference evidence="2" key="1">
    <citation type="journal article" date="2020" name="Stud. Mycol.">
        <title>101 Dothideomycetes genomes: a test case for predicting lifestyles and emergence of pathogens.</title>
        <authorList>
            <person name="Haridas S."/>
            <person name="Albert R."/>
            <person name="Binder M."/>
            <person name="Bloem J."/>
            <person name="Labutti K."/>
            <person name="Salamov A."/>
            <person name="Andreopoulos B."/>
            <person name="Baker S."/>
            <person name="Barry K."/>
            <person name="Bills G."/>
            <person name="Bluhm B."/>
            <person name="Cannon C."/>
            <person name="Castanera R."/>
            <person name="Culley D."/>
            <person name="Daum C."/>
            <person name="Ezra D."/>
            <person name="Gonzalez J."/>
            <person name="Henrissat B."/>
            <person name="Kuo A."/>
            <person name="Liang C."/>
            <person name="Lipzen A."/>
            <person name="Lutzoni F."/>
            <person name="Magnuson J."/>
            <person name="Mondo S."/>
            <person name="Nolan M."/>
            <person name="Ohm R."/>
            <person name="Pangilinan J."/>
            <person name="Park H.-J."/>
            <person name="Ramirez L."/>
            <person name="Alfaro M."/>
            <person name="Sun H."/>
            <person name="Tritt A."/>
            <person name="Yoshinaga Y."/>
            <person name="Zwiers L.-H."/>
            <person name="Turgeon B."/>
            <person name="Goodwin S."/>
            <person name="Spatafora J."/>
            <person name="Crous P."/>
            <person name="Grigoriev I."/>
        </authorList>
    </citation>
    <scope>NUCLEOTIDE SEQUENCE</scope>
    <source>
        <strain evidence="2">CBS 262.69</strain>
    </source>
</reference>
<accession>A0A6G1HUE3</accession>
<gene>
    <name evidence="2" type="ORF">EJ06DRAFT_562815</name>
</gene>
<feature type="compositionally biased region" description="Basic and acidic residues" evidence="1">
    <location>
        <begin position="429"/>
        <end position="439"/>
    </location>
</feature>
<feature type="region of interest" description="Disordered" evidence="1">
    <location>
        <begin position="287"/>
        <end position="350"/>
    </location>
</feature>
<organism evidence="2 3">
    <name type="scientific">Trichodelitschia bisporula</name>
    <dbReference type="NCBI Taxonomy" id="703511"/>
    <lineage>
        <taxon>Eukaryota</taxon>
        <taxon>Fungi</taxon>
        <taxon>Dikarya</taxon>
        <taxon>Ascomycota</taxon>
        <taxon>Pezizomycotina</taxon>
        <taxon>Dothideomycetes</taxon>
        <taxon>Dothideomycetes incertae sedis</taxon>
        <taxon>Phaeotrichales</taxon>
        <taxon>Phaeotrichaceae</taxon>
        <taxon>Trichodelitschia</taxon>
    </lineage>
</organism>
<feature type="compositionally biased region" description="Low complexity" evidence="1">
    <location>
        <begin position="203"/>
        <end position="227"/>
    </location>
</feature>
<feature type="compositionally biased region" description="Low complexity" evidence="1">
    <location>
        <begin position="287"/>
        <end position="326"/>
    </location>
</feature>
<proteinExistence type="predicted"/>
<feature type="compositionally biased region" description="Low complexity" evidence="1">
    <location>
        <begin position="117"/>
        <end position="126"/>
    </location>
</feature>
<evidence type="ECO:0000256" key="1">
    <source>
        <dbReference type="SAM" id="MobiDB-lite"/>
    </source>
</evidence>
<protein>
    <submittedName>
        <fullName evidence="2">Uncharacterized protein</fullName>
    </submittedName>
</protein>
<feature type="compositionally biased region" description="Low complexity" evidence="1">
    <location>
        <begin position="75"/>
        <end position="107"/>
    </location>
</feature>
<evidence type="ECO:0000313" key="3">
    <source>
        <dbReference type="Proteomes" id="UP000799640"/>
    </source>
</evidence>
<dbReference type="EMBL" id="ML996697">
    <property type="protein sequence ID" value="KAF2399531.1"/>
    <property type="molecule type" value="Genomic_DNA"/>
</dbReference>
<keyword evidence="3" id="KW-1185">Reference proteome</keyword>
<feature type="region of interest" description="Disordered" evidence="1">
    <location>
        <begin position="63"/>
        <end position="228"/>
    </location>
</feature>
<evidence type="ECO:0000313" key="2">
    <source>
        <dbReference type="EMBL" id="KAF2399531.1"/>
    </source>
</evidence>
<sequence length="450" mass="48212">MFPVPASKAYDIPRRHLSLYPRLNLYPLRALRNPAVPPHHYYQVLPPTDPKLDLLAPNQHVHLSPGFPGTRADSISRSLSSLSRTRPRSTGHFSSRSGSRATSASRSRSSRSHSSRPHSSQSYSRSHSSRPHSPRSHSRPHSSHSHRSHSRSHSSRPHSPHPRPHSSHSHSSRSHSSRPHSHRSHPQSHSHRSHSHSSRHSRAPSAASTASRSSTSSRTPTCSSRCSRCTRENLTPHEIKAHQEHLARRDAYVKTYMDKQGSLPMPTMWSGASVLGPAPFDGIGAAGATSASGGGLSSAASTAGSTAGCTTAGPTPVAAPGSYTSRSSRHASSRPPSIRPGLPDHASFPRTDVYAPPLRPTGWLGNLARIPILGCLLEPLVVKRERAEQEWRKPGGVVIGGGVVGGGNQGEVPKILVQRPTGEVQRPAGEGEERGRKMEVGNPGSGRGGG</sequence>
<name>A0A6G1HUE3_9PEZI</name>